<dbReference type="EMBL" id="SWDX01000001">
    <property type="protein sequence ID" value="TKC65393.1"/>
    <property type="molecule type" value="Genomic_DNA"/>
</dbReference>
<dbReference type="AlphaFoldDB" id="A0A4U1GQF5"/>
<dbReference type="Pfam" id="PF12771">
    <property type="entry name" value="SusD-like_2"/>
    <property type="match status" value="1"/>
</dbReference>
<sequence>MKKILYILPLLIALSSCKKWLDVNKNPDVADATVPTAPQRLAPIIAQFADGYESAGTRAAFLSQQLGVTYAVTNNWNLTRWYVNAANGGFPWQSWYVNTASNIDPIIAAAEKVGANHYIGIAKIMKAWGFGTMADLYGILPYDEFDKPLIITPKFDDGSYVQDKILVLLDEGIADLSKAQSAGAPVLSYANGDILNSGKTDNWIRLAYSLKARFLNHLSKKATYNPQAVLDALSKGIQTDLQSSILQYIDEGPTVPAINKEALQYSNTGTTARVTKLYVDFITNNYTGAPTGATNMLDPRTDLLIPSLQNSAGVLVRSIGMDMASELPKNRPLAYSLLANGSLSNADSVYISMRKNPYMPTTGQRILSTGTWYTQRGGKGMLFTNAEARFIEAEVKFRQNQTGPALTAYKAGIESHMRIMGVDPAKIIAYLGSSSVVQNPATLTLSHIMIQKYIALSYSPELYSDVRRMNYCTDASGNYNETTGIYKGFKRPSHVYTESYPNVTDWPRRFAIPSYEINYNIVEVKKADPGAELPTYINKAIWWDKP</sequence>
<dbReference type="PROSITE" id="PS51257">
    <property type="entry name" value="PROKAR_LIPOPROTEIN"/>
    <property type="match status" value="1"/>
</dbReference>
<dbReference type="SUPFAM" id="SSF48452">
    <property type="entry name" value="TPR-like"/>
    <property type="match status" value="1"/>
</dbReference>
<dbReference type="InterPro" id="IPR011990">
    <property type="entry name" value="TPR-like_helical_dom_sf"/>
</dbReference>
<comment type="caution">
    <text evidence="1">The sequence shown here is derived from an EMBL/GenBank/DDBJ whole genome shotgun (WGS) entry which is preliminary data.</text>
</comment>
<keyword evidence="1" id="KW-0449">Lipoprotein</keyword>
<dbReference type="Proteomes" id="UP000309594">
    <property type="component" value="Unassembled WGS sequence"/>
</dbReference>
<evidence type="ECO:0000313" key="1">
    <source>
        <dbReference type="EMBL" id="TKC65393.1"/>
    </source>
</evidence>
<name>A0A4U1GQF5_9SPHI</name>
<accession>A0A4U1GQF5</accession>
<gene>
    <name evidence="1" type="ORF">FBD94_02240</name>
</gene>
<protein>
    <submittedName>
        <fullName evidence="1">SusD/RagB family nutrient-binding outer membrane lipoprotein</fullName>
    </submittedName>
</protein>
<proteinExistence type="predicted"/>
<reference evidence="1 2" key="1">
    <citation type="submission" date="2019-04" db="EMBL/GenBank/DDBJ databases">
        <title>Pedobacter sp. RP-1-16 sp. nov., isolated from Arctic soil.</title>
        <authorList>
            <person name="Dahal R.H."/>
            <person name="Kim D.-U."/>
        </authorList>
    </citation>
    <scope>NUCLEOTIDE SEQUENCE [LARGE SCALE GENOMIC DNA]</scope>
    <source>
        <strain evidence="1 2">RP-1-16</strain>
    </source>
</reference>
<dbReference type="Gene3D" id="1.25.40.390">
    <property type="match status" value="1"/>
</dbReference>
<dbReference type="RefSeq" id="WP_136878905.1">
    <property type="nucleotide sequence ID" value="NZ_SWDX01000001.1"/>
</dbReference>
<evidence type="ECO:0000313" key="2">
    <source>
        <dbReference type="Proteomes" id="UP000309594"/>
    </source>
</evidence>
<dbReference type="InterPro" id="IPR041662">
    <property type="entry name" value="SusD-like_2"/>
</dbReference>
<organism evidence="1 2">
    <name type="scientific">Pedobacter hiemivivus</name>
    <dbReference type="NCBI Taxonomy" id="2530454"/>
    <lineage>
        <taxon>Bacteria</taxon>
        <taxon>Pseudomonadati</taxon>
        <taxon>Bacteroidota</taxon>
        <taxon>Sphingobacteriia</taxon>
        <taxon>Sphingobacteriales</taxon>
        <taxon>Sphingobacteriaceae</taxon>
        <taxon>Pedobacter</taxon>
    </lineage>
</organism>